<dbReference type="InterPro" id="IPR014004">
    <property type="entry name" value="Transpt-assoc_nodulatn_dom_bac"/>
</dbReference>
<evidence type="ECO:0000313" key="4">
    <source>
        <dbReference type="Proteomes" id="UP000294832"/>
    </source>
</evidence>
<evidence type="ECO:0000256" key="1">
    <source>
        <dbReference type="SAM" id="SignalP"/>
    </source>
</evidence>
<dbReference type="OrthoDB" id="5733310at2"/>
<organism evidence="3 4">
    <name type="scientific">Shewanella fodinae</name>
    <dbReference type="NCBI Taxonomy" id="552357"/>
    <lineage>
        <taxon>Bacteria</taxon>
        <taxon>Pseudomonadati</taxon>
        <taxon>Pseudomonadota</taxon>
        <taxon>Gammaproteobacteria</taxon>
        <taxon>Alteromonadales</taxon>
        <taxon>Shewanellaceae</taxon>
        <taxon>Shewanella</taxon>
    </lineage>
</organism>
<keyword evidence="1" id="KW-0732">Signal</keyword>
<comment type="caution">
    <text evidence="3">The sequence shown here is derived from an EMBL/GenBank/DDBJ whole genome shotgun (WGS) entry which is preliminary data.</text>
</comment>
<protein>
    <submittedName>
        <fullName evidence="3">Osmotically-inducible protein OsmY</fullName>
    </submittedName>
</protein>
<dbReference type="RefSeq" id="WP_133038734.1">
    <property type="nucleotide sequence ID" value="NZ_BMXW01000001.1"/>
</dbReference>
<dbReference type="Proteomes" id="UP000294832">
    <property type="component" value="Unassembled WGS sequence"/>
</dbReference>
<proteinExistence type="predicted"/>
<dbReference type="PANTHER" id="PTHR34606">
    <property type="entry name" value="BON DOMAIN-CONTAINING PROTEIN"/>
    <property type="match status" value="1"/>
</dbReference>
<dbReference type="PROSITE" id="PS50914">
    <property type="entry name" value="BON"/>
    <property type="match status" value="2"/>
</dbReference>
<dbReference type="AlphaFoldDB" id="A0A4R2FFI3"/>
<dbReference type="Pfam" id="PF04972">
    <property type="entry name" value="BON"/>
    <property type="match status" value="2"/>
</dbReference>
<name>A0A4R2FFI3_9GAMM</name>
<accession>A0A4R2FFI3</accession>
<dbReference type="EMBL" id="SLWF01000010">
    <property type="protein sequence ID" value="TCN84974.1"/>
    <property type="molecule type" value="Genomic_DNA"/>
</dbReference>
<gene>
    <name evidence="3" type="ORF">EDC91_11013</name>
</gene>
<keyword evidence="4" id="KW-1185">Reference proteome</keyword>
<dbReference type="SMART" id="SM00749">
    <property type="entry name" value="BON"/>
    <property type="match status" value="2"/>
</dbReference>
<reference evidence="3 4" key="1">
    <citation type="submission" date="2019-03" db="EMBL/GenBank/DDBJ databases">
        <title>Freshwater and sediment microbial communities from various areas in North America, analyzing microbe dynamics in response to fracking.</title>
        <authorList>
            <person name="Lamendella R."/>
        </authorList>
    </citation>
    <scope>NUCLEOTIDE SEQUENCE [LARGE SCALE GENOMIC DNA]</scope>
    <source>
        <strain evidence="3 4">74A</strain>
    </source>
</reference>
<dbReference type="PANTHER" id="PTHR34606:SF15">
    <property type="entry name" value="BON DOMAIN-CONTAINING PROTEIN"/>
    <property type="match status" value="1"/>
</dbReference>
<feature type="chain" id="PRO_5020864783" evidence="1">
    <location>
        <begin position="23"/>
        <end position="184"/>
    </location>
</feature>
<sequence>MNNKLISATVALGLLIPAYSYAQTWKNEAHDAWIDGKAESVLLLNTNLNNFDINTDVHQGKVTLTGEVDSDVDKALAGELVEGLEGVKSVDNKLTVMPASPTKNGDNADDASQVLTDTKITTVVKTRLLFEPEVSGTAINVTTENGVVSLDGELHSSAEKDLALNIARNTDDVKNVVDNLRVLD</sequence>
<evidence type="ECO:0000313" key="3">
    <source>
        <dbReference type="EMBL" id="TCN84974.1"/>
    </source>
</evidence>
<dbReference type="InterPro" id="IPR007055">
    <property type="entry name" value="BON_dom"/>
</dbReference>
<feature type="domain" description="BON" evidence="2">
    <location>
        <begin position="30"/>
        <end position="98"/>
    </location>
</feature>
<dbReference type="Gene3D" id="3.30.1340.30">
    <property type="match status" value="2"/>
</dbReference>
<evidence type="ECO:0000259" key="2">
    <source>
        <dbReference type="PROSITE" id="PS50914"/>
    </source>
</evidence>
<feature type="signal peptide" evidence="1">
    <location>
        <begin position="1"/>
        <end position="22"/>
    </location>
</feature>
<dbReference type="InterPro" id="IPR051686">
    <property type="entry name" value="Lipoprotein_DolP"/>
</dbReference>
<feature type="domain" description="BON" evidence="2">
    <location>
        <begin position="116"/>
        <end position="184"/>
    </location>
</feature>